<comment type="caution">
    <text evidence="3">The sequence shown here is derived from an EMBL/GenBank/DDBJ whole genome shotgun (WGS) entry which is preliminary data.</text>
</comment>
<feature type="compositionally biased region" description="Basic and acidic residues" evidence="1">
    <location>
        <begin position="139"/>
        <end position="154"/>
    </location>
</feature>
<protein>
    <submittedName>
        <fullName evidence="3">Uncharacterized protein</fullName>
    </submittedName>
</protein>
<keyword evidence="2" id="KW-1133">Transmembrane helix</keyword>
<gene>
    <name evidence="3" type="ORF">KVT40_004097</name>
</gene>
<evidence type="ECO:0000256" key="2">
    <source>
        <dbReference type="SAM" id="Phobius"/>
    </source>
</evidence>
<feature type="transmembrane region" description="Helical" evidence="2">
    <location>
        <begin position="16"/>
        <end position="33"/>
    </location>
</feature>
<proteinExistence type="predicted"/>
<evidence type="ECO:0000313" key="4">
    <source>
        <dbReference type="Proteomes" id="UP000809789"/>
    </source>
</evidence>
<organism evidence="3 4">
    <name type="scientific">Elsinoe batatas</name>
    <dbReference type="NCBI Taxonomy" id="2601811"/>
    <lineage>
        <taxon>Eukaryota</taxon>
        <taxon>Fungi</taxon>
        <taxon>Dikarya</taxon>
        <taxon>Ascomycota</taxon>
        <taxon>Pezizomycotina</taxon>
        <taxon>Dothideomycetes</taxon>
        <taxon>Dothideomycetidae</taxon>
        <taxon>Myriangiales</taxon>
        <taxon>Elsinoaceae</taxon>
        <taxon>Elsinoe</taxon>
    </lineage>
</organism>
<evidence type="ECO:0000256" key="1">
    <source>
        <dbReference type="SAM" id="MobiDB-lite"/>
    </source>
</evidence>
<feature type="region of interest" description="Disordered" evidence="1">
    <location>
        <begin position="131"/>
        <end position="165"/>
    </location>
</feature>
<dbReference type="AlphaFoldDB" id="A0A8K0L4C1"/>
<keyword evidence="4" id="KW-1185">Reference proteome</keyword>
<dbReference type="Proteomes" id="UP000809789">
    <property type="component" value="Unassembled WGS sequence"/>
</dbReference>
<keyword evidence="2" id="KW-0812">Transmembrane</keyword>
<sequence length="203" mass="22971">MPTHTILSELSRRTPLLIPFILFLLATALYSLHDHHFPYDAKLTSFTARMQFLYWSVPREQLKRYGIFIVLVSVAYDFVDVVHCFLEQRWGSWTAYVVWYLLRVFFSGDCLFGEDGRWIGDLLAEKKGGSKVGRGNGAEGEKESAGGDREKDGSGSESWEEVDAGDAAEVVKEMSDQVKVIERQGAEPVQARYELGSIDDESY</sequence>
<keyword evidence="2" id="KW-0472">Membrane</keyword>
<reference evidence="3" key="1">
    <citation type="submission" date="2021-07" db="EMBL/GenBank/DDBJ databases">
        <title>Elsinoe batatas strain:CRI-CJ2 Genome sequencing and assembly.</title>
        <authorList>
            <person name="Huang L."/>
        </authorList>
    </citation>
    <scope>NUCLEOTIDE SEQUENCE</scope>
    <source>
        <strain evidence="3">CRI-CJ2</strain>
    </source>
</reference>
<dbReference type="EMBL" id="JAESVG020000004">
    <property type="protein sequence ID" value="KAG8628224.1"/>
    <property type="molecule type" value="Genomic_DNA"/>
</dbReference>
<accession>A0A8K0L4C1</accession>
<evidence type="ECO:0000313" key="3">
    <source>
        <dbReference type="EMBL" id="KAG8628224.1"/>
    </source>
</evidence>
<name>A0A8K0L4C1_9PEZI</name>